<protein>
    <submittedName>
        <fullName evidence="1">Uncharacterized protein</fullName>
    </submittedName>
</protein>
<dbReference type="AlphaFoldDB" id="A0A0L0VXW3"/>
<proteinExistence type="predicted"/>
<dbReference type="STRING" id="1165861.A0A0L0VXW3"/>
<sequence>MSFHIDDIFIRLPTLSEDDIHFRNWKTRIVAQLDMHGLSKFLKNISPNYPEDRELFEWGKNKAASILLHNMGQPAMIRFVTINNQHDPAELWRLLLDYYESNSPANQCRVYARFVGLAFRNYNIQQFLDELEQHIYHITAVGLVIGSKDSHVHIWEALFAEDIVKKFPDTLNSTREQLFSQRPMSINMVKKALIGAIASMKFF</sequence>
<evidence type="ECO:0000313" key="2">
    <source>
        <dbReference type="Proteomes" id="UP000054564"/>
    </source>
</evidence>
<comment type="caution">
    <text evidence="1">The sequence shown here is derived from an EMBL/GenBank/DDBJ whole genome shotgun (WGS) entry which is preliminary data.</text>
</comment>
<evidence type="ECO:0000313" key="1">
    <source>
        <dbReference type="EMBL" id="KNF04101.1"/>
    </source>
</evidence>
<reference evidence="2" key="1">
    <citation type="submission" date="2014-03" db="EMBL/GenBank/DDBJ databases">
        <title>The Genome Sequence of Puccinia striiformis f. sp. tritici PST-78.</title>
        <authorList>
            <consortium name="The Broad Institute Genome Sequencing Platform"/>
            <person name="Cuomo C."/>
            <person name="Hulbert S."/>
            <person name="Chen X."/>
            <person name="Walker B."/>
            <person name="Young S.K."/>
            <person name="Zeng Q."/>
            <person name="Gargeya S."/>
            <person name="Fitzgerald M."/>
            <person name="Haas B."/>
            <person name="Abouelleil A."/>
            <person name="Alvarado L."/>
            <person name="Arachchi H.M."/>
            <person name="Berlin A.M."/>
            <person name="Chapman S.B."/>
            <person name="Goldberg J."/>
            <person name="Griggs A."/>
            <person name="Gujja S."/>
            <person name="Hansen M."/>
            <person name="Howarth C."/>
            <person name="Imamovic A."/>
            <person name="Larimer J."/>
            <person name="McCowan C."/>
            <person name="Montmayeur A."/>
            <person name="Murphy C."/>
            <person name="Neiman D."/>
            <person name="Pearson M."/>
            <person name="Priest M."/>
            <person name="Roberts A."/>
            <person name="Saif S."/>
            <person name="Shea T."/>
            <person name="Sisk P."/>
            <person name="Sykes S."/>
            <person name="Wortman J."/>
            <person name="Nusbaum C."/>
            <person name="Birren B."/>
        </authorList>
    </citation>
    <scope>NUCLEOTIDE SEQUENCE [LARGE SCALE GENOMIC DNA]</scope>
    <source>
        <strain evidence="2">race PST-78</strain>
    </source>
</reference>
<keyword evidence="2" id="KW-1185">Reference proteome</keyword>
<dbReference type="Proteomes" id="UP000054564">
    <property type="component" value="Unassembled WGS sequence"/>
</dbReference>
<dbReference type="EMBL" id="AJIL01000014">
    <property type="protein sequence ID" value="KNF04101.1"/>
    <property type="molecule type" value="Genomic_DNA"/>
</dbReference>
<name>A0A0L0VXW3_9BASI</name>
<organism evidence="1 2">
    <name type="scientific">Puccinia striiformis f. sp. tritici PST-78</name>
    <dbReference type="NCBI Taxonomy" id="1165861"/>
    <lineage>
        <taxon>Eukaryota</taxon>
        <taxon>Fungi</taxon>
        <taxon>Dikarya</taxon>
        <taxon>Basidiomycota</taxon>
        <taxon>Pucciniomycotina</taxon>
        <taxon>Pucciniomycetes</taxon>
        <taxon>Pucciniales</taxon>
        <taxon>Pucciniaceae</taxon>
        <taxon>Puccinia</taxon>
    </lineage>
</organism>
<gene>
    <name evidence="1" type="ORF">PSTG_02807</name>
</gene>
<accession>A0A0L0VXW3</accession>